<dbReference type="InterPro" id="IPR004147">
    <property type="entry name" value="ABC1_dom"/>
</dbReference>
<keyword evidence="4" id="KW-0808">Transferase</keyword>
<dbReference type="GO" id="GO:0016301">
    <property type="term" value="F:kinase activity"/>
    <property type="evidence" value="ECO:0007669"/>
    <property type="project" value="UniProtKB-KW"/>
</dbReference>
<name>A0AAD8YLN9_9STRA</name>
<accession>A0AAD8YLN9</accession>
<dbReference type="Proteomes" id="UP001224775">
    <property type="component" value="Unassembled WGS sequence"/>
</dbReference>
<keyword evidence="4" id="KW-0418">Kinase</keyword>
<feature type="domain" description="ABC1 atypical kinase-like" evidence="3">
    <location>
        <begin position="281"/>
        <end position="488"/>
    </location>
</feature>
<feature type="signal peptide" evidence="2">
    <location>
        <begin position="1"/>
        <end position="20"/>
    </location>
</feature>
<keyword evidence="5" id="KW-1185">Reference proteome</keyword>
<reference evidence="4" key="1">
    <citation type="submission" date="2023-06" db="EMBL/GenBank/DDBJ databases">
        <title>Survivors Of The Sea: Transcriptome response of Skeletonema marinoi to long-term dormancy.</title>
        <authorList>
            <person name="Pinder M.I.M."/>
            <person name="Kourtchenko O."/>
            <person name="Robertson E.K."/>
            <person name="Larsson T."/>
            <person name="Maumus F."/>
            <person name="Osuna-Cruz C.M."/>
            <person name="Vancaester E."/>
            <person name="Stenow R."/>
            <person name="Vandepoele K."/>
            <person name="Ploug H."/>
            <person name="Bruchert V."/>
            <person name="Godhe A."/>
            <person name="Topel M."/>
        </authorList>
    </citation>
    <scope>NUCLEOTIDE SEQUENCE</scope>
    <source>
        <strain evidence="4">R05AC</strain>
    </source>
</reference>
<dbReference type="InterPro" id="IPR011009">
    <property type="entry name" value="Kinase-like_dom_sf"/>
</dbReference>
<dbReference type="EC" id="2.7.-.-" evidence="4"/>
<dbReference type="PANTHER" id="PTHR10566">
    <property type="entry name" value="CHAPERONE-ACTIVITY OF BC1 COMPLEX CABC1 -RELATED"/>
    <property type="match status" value="1"/>
</dbReference>
<evidence type="ECO:0000256" key="2">
    <source>
        <dbReference type="SAM" id="SignalP"/>
    </source>
</evidence>
<dbReference type="InterPro" id="IPR050154">
    <property type="entry name" value="UbiB_kinase"/>
</dbReference>
<dbReference type="SUPFAM" id="SSF56112">
    <property type="entry name" value="Protein kinase-like (PK-like)"/>
    <property type="match status" value="1"/>
</dbReference>
<feature type="chain" id="PRO_5042228658" evidence="2">
    <location>
        <begin position="21"/>
        <end position="677"/>
    </location>
</feature>
<evidence type="ECO:0000313" key="5">
    <source>
        <dbReference type="Proteomes" id="UP001224775"/>
    </source>
</evidence>
<dbReference type="EMBL" id="JATAAI010000002">
    <property type="protein sequence ID" value="KAK1747515.1"/>
    <property type="molecule type" value="Genomic_DNA"/>
</dbReference>
<dbReference type="Pfam" id="PF03109">
    <property type="entry name" value="ABC1"/>
    <property type="match status" value="1"/>
</dbReference>
<sequence>MNLSPSTLTAWLAIVASSNAFTTTQIGSSSSHRASSQRSMLLQPEKFDKIVTTNRNKDLGYNDQTGRFFEIQSTSTDTEESATALMSEETVEESVAHSDANNAVEAAADTCRRRTEYCRGYPTYARGWICGNERNWRDQWRQDDIIKGNNEAERIEEVYNDDELRAAEEIDIDVEPKSNSLTDRISSSGAVSAAAVATAAVNAAVSMKSLTASSTDKSYIALDTSVKAIDGKGYLWLVTLFISEGEINESIFQVYHDRQDLISRILAQPLSKQATLDELTKLQDGVVPFDTEIAVKQIEDELGGPLGQFFTSISEEPVAAASLAQVYLATLNDGKDTKVAVKVQRPSVLATVSKDLYVLRRAAEVFQGLVERFAPQQKTNYVALLNEWSIGFYTELDFANEGRNQERLRAGLIEAGIKGITVPKVYDEMCTRRVLVSEWMDGVKLSECEKDEIAEITAIAQEAFLTQLFGMGFFHADPHPGNILKLNEPTPEGTQLLSLTVDYASLVDDFIRLKILPTDCDRAAIIPLMDKALSPYVKGGGAKKYERNLSACRWVQAMTQDALTVLNDIPFSIPPYFAILGRAIVTLEGIALTGNEDYGIIMETYPTFGNSKCQNVIQTVSNLLKRLDSKAGGSVEEVLAEVTAKLSDDEKERLDEIVTELTQRTLSKVRARAATRL</sequence>
<organism evidence="4 5">
    <name type="scientific">Skeletonema marinoi</name>
    <dbReference type="NCBI Taxonomy" id="267567"/>
    <lineage>
        <taxon>Eukaryota</taxon>
        <taxon>Sar</taxon>
        <taxon>Stramenopiles</taxon>
        <taxon>Ochrophyta</taxon>
        <taxon>Bacillariophyta</taxon>
        <taxon>Coscinodiscophyceae</taxon>
        <taxon>Thalassiosirophycidae</taxon>
        <taxon>Thalassiosirales</taxon>
        <taxon>Skeletonemataceae</taxon>
        <taxon>Skeletonema</taxon>
        <taxon>Skeletonema marinoi-dohrnii complex</taxon>
    </lineage>
</organism>
<dbReference type="CDD" id="cd05121">
    <property type="entry name" value="ABC1_ADCK3-like"/>
    <property type="match status" value="1"/>
</dbReference>
<gene>
    <name evidence="4" type="ORF">QTG54_001478</name>
</gene>
<dbReference type="PANTHER" id="PTHR10566:SF121">
    <property type="entry name" value="PROTEIN KINASE DOMAIN-CONTAINING PROTEIN"/>
    <property type="match status" value="1"/>
</dbReference>
<evidence type="ECO:0000256" key="1">
    <source>
        <dbReference type="ARBA" id="ARBA00009670"/>
    </source>
</evidence>
<comment type="similarity">
    <text evidence="1">Belongs to the protein kinase superfamily. ADCK protein kinase family.</text>
</comment>
<protein>
    <submittedName>
        <fullName evidence="4">ABC1 kinase family protein</fullName>
        <ecNumber evidence="4">2.7.-.-</ecNumber>
    </submittedName>
</protein>
<evidence type="ECO:0000313" key="4">
    <source>
        <dbReference type="EMBL" id="KAK1747515.1"/>
    </source>
</evidence>
<dbReference type="AlphaFoldDB" id="A0AAD8YLN9"/>
<evidence type="ECO:0000259" key="3">
    <source>
        <dbReference type="Pfam" id="PF03109"/>
    </source>
</evidence>
<proteinExistence type="inferred from homology"/>
<comment type="caution">
    <text evidence="4">The sequence shown here is derived from an EMBL/GenBank/DDBJ whole genome shotgun (WGS) entry which is preliminary data.</text>
</comment>
<keyword evidence="2" id="KW-0732">Signal</keyword>